<dbReference type="Pfam" id="PF00085">
    <property type="entry name" value="Thioredoxin"/>
    <property type="match status" value="1"/>
</dbReference>
<dbReference type="OrthoDB" id="35385at2157"/>
<dbReference type="InterPro" id="IPR013766">
    <property type="entry name" value="Thioredoxin_domain"/>
</dbReference>
<feature type="domain" description="Thioredoxin" evidence="1">
    <location>
        <begin position="1"/>
        <end position="101"/>
    </location>
</feature>
<dbReference type="InterPro" id="IPR036249">
    <property type="entry name" value="Thioredoxin-like_sf"/>
</dbReference>
<protein>
    <submittedName>
        <fullName evidence="2">Thioredoxin domain protein</fullName>
    </submittedName>
</protein>
<dbReference type="PROSITE" id="PS51352">
    <property type="entry name" value="THIOREDOXIN_2"/>
    <property type="match status" value="1"/>
</dbReference>
<gene>
    <name evidence="2" type="ordered locus">Arcpr_0827</name>
</gene>
<dbReference type="PaxDb" id="572546-Arcpr_0827"/>
<dbReference type="STRING" id="572546.Arcpr_0827"/>
<sequence length="101" mass="11519">MNSAEKLGTMEIPNGKVVIEFYSPRCKSCQDVQKILDEVLEEFEDVRLIRVNVFENREFARSFDVIALPVIIALKDGIEVGRLKGAKSRSEIVEFLREVFG</sequence>
<proteinExistence type="predicted"/>
<keyword evidence="3" id="KW-1185">Reference proteome</keyword>
<dbReference type="GeneID" id="8739488"/>
<evidence type="ECO:0000259" key="1">
    <source>
        <dbReference type="PROSITE" id="PS51352"/>
    </source>
</evidence>
<dbReference type="AlphaFoldDB" id="D2RHW5"/>
<organism evidence="2 3">
    <name type="scientific">Archaeoglobus profundus (strain DSM 5631 / JCM 9629 / NBRC 100127 / Av18)</name>
    <dbReference type="NCBI Taxonomy" id="572546"/>
    <lineage>
        <taxon>Archaea</taxon>
        <taxon>Methanobacteriati</taxon>
        <taxon>Methanobacteriota</taxon>
        <taxon>Archaeoglobi</taxon>
        <taxon>Archaeoglobales</taxon>
        <taxon>Archaeoglobaceae</taxon>
        <taxon>Archaeoglobus</taxon>
    </lineage>
</organism>
<dbReference type="SUPFAM" id="SSF52833">
    <property type="entry name" value="Thioredoxin-like"/>
    <property type="match status" value="1"/>
</dbReference>
<dbReference type="GO" id="GO:0015035">
    <property type="term" value="F:protein-disulfide reductase activity"/>
    <property type="evidence" value="ECO:0007669"/>
    <property type="project" value="TreeGrafter"/>
</dbReference>
<dbReference type="Gene3D" id="3.40.30.10">
    <property type="entry name" value="Glutaredoxin"/>
    <property type="match status" value="1"/>
</dbReference>
<accession>D2RHW5</accession>
<dbReference type="GO" id="GO:0005737">
    <property type="term" value="C:cytoplasm"/>
    <property type="evidence" value="ECO:0007669"/>
    <property type="project" value="TreeGrafter"/>
</dbReference>
<evidence type="ECO:0000313" key="2">
    <source>
        <dbReference type="EMBL" id="ADB57890.1"/>
    </source>
</evidence>
<dbReference type="RefSeq" id="WP_012940226.1">
    <property type="nucleotide sequence ID" value="NC_013741.1"/>
</dbReference>
<evidence type="ECO:0000313" key="3">
    <source>
        <dbReference type="Proteomes" id="UP000001901"/>
    </source>
</evidence>
<dbReference type="CDD" id="cd02947">
    <property type="entry name" value="TRX_family"/>
    <property type="match status" value="1"/>
</dbReference>
<name>D2RHW5_ARCPA</name>
<dbReference type="KEGG" id="apo:Arcpr_0827"/>
<dbReference type="Proteomes" id="UP000001901">
    <property type="component" value="Chromosome"/>
</dbReference>
<dbReference type="EMBL" id="CP001857">
    <property type="protein sequence ID" value="ADB57890.1"/>
    <property type="molecule type" value="Genomic_DNA"/>
</dbReference>
<dbReference type="eggNOG" id="arCOG01972">
    <property type="taxonomic scope" value="Archaea"/>
</dbReference>
<dbReference type="PANTHER" id="PTHR45663:SF11">
    <property type="entry name" value="GEO12009P1"/>
    <property type="match status" value="1"/>
</dbReference>
<dbReference type="HOGENOM" id="CLU_090389_10_4_2"/>
<dbReference type="PANTHER" id="PTHR45663">
    <property type="entry name" value="GEO12009P1"/>
    <property type="match status" value="1"/>
</dbReference>
<reference evidence="2 3" key="1">
    <citation type="journal article" date="2010" name="Stand. Genomic Sci.">
        <title>Complete genome sequence of Archaeoglobus profundus type strain (AV18).</title>
        <authorList>
            <person name="von Jan M."/>
            <person name="Lapidus A."/>
            <person name="Del Rio T.G."/>
            <person name="Copeland A."/>
            <person name="Tice H."/>
            <person name="Cheng J.F."/>
            <person name="Lucas S."/>
            <person name="Chen F."/>
            <person name="Nolan M."/>
            <person name="Goodwin L."/>
            <person name="Han C."/>
            <person name="Pitluck S."/>
            <person name="Liolios K."/>
            <person name="Ivanova N."/>
            <person name="Mavromatis K."/>
            <person name="Ovchinnikova G."/>
            <person name="Chertkov O."/>
            <person name="Pati A."/>
            <person name="Chen A."/>
            <person name="Palaniappan K."/>
            <person name="Land M."/>
            <person name="Hauser L."/>
            <person name="Chang Y.J."/>
            <person name="Jeffries C.D."/>
            <person name="Saunders E."/>
            <person name="Brettin T."/>
            <person name="Detter J.C."/>
            <person name="Chain P."/>
            <person name="Eichinger K."/>
            <person name="Huber H."/>
            <person name="Spring S."/>
            <person name="Rohde M."/>
            <person name="Goker M."/>
            <person name="Wirth R."/>
            <person name="Woyke T."/>
            <person name="Bristow J."/>
            <person name="Eisen J.A."/>
            <person name="Markowitz V."/>
            <person name="Hugenholtz P."/>
            <person name="Kyrpides N.C."/>
            <person name="Klenk H.P."/>
        </authorList>
    </citation>
    <scope>NUCLEOTIDE SEQUENCE [LARGE SCALE GENOMIC DNA]</scope>
    <source>
        <strain evidence="3">DSM 5631 / JCM 9629 / NBRC 100127 / Av18</strain>
    </source>
</reference>